<dbReference type="Proteomes" id="UP000309138">
    <property type="component" value="Unassembled WGS sequence"/>
</dbReference>
<dbReference type="RefSeq" id="WP_136943890.1">
    <property type="nucleotide sequence ID" value="NZ_SWKR01000002.1"/>
</dbReference>
<dbReference type="EMBL" id="SWKR01000002">
    <property type="protein sequence ID" value="TKD51958.1"/>
    <property type="molecule type" value="Genomic_DNA"/>
</dbReference>
<evidence type="ECO:0000256" key="1">
    <source>
        <dbReference type="SAM" id="SignalP"/>
    </source>
</evidence>
<name>A0A4V5PTZ0_9SPHN</name>
<feature type="chain" id="PRO_5020938979" description="Secreted protein" evidence="1">
    <location>
        <begin position="20"/>
        <end position="95"/>
    </location>
</feature>
<proteinExistence type="predicted"/>
<protein>
    <recommendedName>
        <fullName evidence="4">Secreted protein</fullName>
    </recommendedName>
</protein>
<feature type="signal peptide" evidence="1">
    <location>
        <begin position="1"/>
        <end position="19"/>
    </location>
</feature>
<reference evidence="2 3" key="1">
    <citation type="submission" date="2019-04" db="EMBL/GenBank/DDBJ databases">
        <authorList>
            <person name="Yang Y."/>
            <person name="Wei D."/>
        </authorList>
    </citation>
    <scope>NUCLEOTIDE SEQUENCE [LARGE SCALE GENOMIC DNA]</scope>
    <source>
        <strain evidence="2 3">L-1-4w-11</strain>
    </source>
</reference>
<evidence type="ECO:0008006" key="4">
    <source>
        <dbReference type="Google" id="ProtNLM"/>
    </source>
</evidence>
<evidence type="ECO:0000313" key="3">
    <source>
        <dbReference type="Proteomes" id="UP000309138"/>
    </source>
</evidence>
<organism evidence="2 3">
    <name type="scientific">Sphingomonas baiyangensis</name>
    <dbReference type="NCBI Taxonomy" id="2572576"/>
    <lineage>
        <taxon>Bacteria</taxon>
        <taxon>Pseudomonadati</taxon>
        <taxon>Pseudomonadota</taxon>
        <taxon>Alphaproteobacteria</taxon>
        <taxon>Sphingomonadales</taxon>
        <taxon>Sphingomonadaceae</taxon>
        <taxon>Sphingomonas</taxon>
    </lineage>
</organism>
<accession>A0A4V5PTZ0</accession>
<gene>
    <name evidence="2" type="ORF">FBR43_15310</name>
</gene>
<evidence type="ECO:0000313" key="2">
    <source>
        <dbReference type="EMBL" id="TKD51958.1"/>
    </source>
</evidence>
<dbReference type="AlphaFoldDB" id="A0A4V5PTZ0"/>
<dbReference type="OrthoDB" id="7575472at2"/>
<comment type="caution">
    <text evidence="2">The sequence shown here is derived from an EMBL/GenBank/DDBJ whole genome shotgun (WGS) entry which is preliminary data.</text>
</comment>
<keyword evidence="1" id="KW-0732">Signal</keyword>
<sequence>MRKFLAPALIAMMALPLAACGGDGDDALAERVEDNAEERADAAEANGATDAQADAIEDAGEARADAIDDADVNAHAMSNEQKLDLITNDQAVVPQ</sequence>
<keyword evidence="3" id="KW-1185">Reference proteome</keyword>